<accession>A0A8H7PEZ7</accession>
<keyword evidence="3" id="KW-0456">Lyase</keyword>
<dbReference type="PANTHER" id="PTHR48094">
    <property type="entry name" value="PROTEIN/NUCLEIC ACID DEGLYCASE DJ-1-RELATED"/>
    <property type="match status" value="1"/>
</dbReference>
<name>A0A8H7PEZ7_MORIS</name>
<dbReference type="InterPro" id="IPR002818">
    <property type="entry name" value="DJ-1/PfpI"/>
</dbReference>
<feature type="domain" description="DJ-1/PfpI" evidence="6">
    <location>
        <begin position="31"/>
        <end position="231"/>
    </location>
</feature>
<dbReference type="EC" id="4.2.1.130" evidence="1"/>
<dbReference type="FunFam" id="3.40.50.880:FF:000051">
    <property type="entry name" value="Glutathione-independent glyoxalase HSP31"/>
    <property type="match status" value="1"/>
</dbReference>
<evidence type="ECO:0000256" key="2">
    <source>
        <dbReference type="ARBA" id="ARBA00023016"/>
    </source>
</evidence>
<evidence type="ECO:0000256" key="5">
    <source>
        <dbReference type="ARBA" id="ARBA00048082"/>
    </source>
</evidence>
<dbReference type="InterPro" id="IPR029062">
    <property type="entry name" value="Class_I_gatase-like"/>
</dbReference>
<evidence type="ECO:0000256" key="1">
    <source>
        <dbReference type="ARBA" id="ARBA00013134"/>
    </source>
</evidence>
<protein>
    <recommendedName>
        <fullName evidence="1">D-lactate dehydratase</fullName>
        <ecNumber evidence="1">4.2.1.130</ecNumber>
    </recommendedName>
</protein>
<dbReference type="PANTHER" id="PTHR48094:SF11">
    <property type="entry name" value="GLUTATHIONE-INDEPENDENT GLYOXALASE HSP31-RELATED"/>
    <property type="match status" value="1"/>
</dbReference>
<organism evidence="7 8">
    <name type="scientific">Mortierella isabellina</name>
    <name type="common">Filamentous fungus</name>
    <name type="synonym">Umbelopsis isabellina</name>
    <dbReference type="NCBI Taxonomy" id="91625"/>
    <lineage>
        <taxon>Eukaryota</taxon>
        <taxon>Fungi</taxon>
        <taxon>Fungi incertae sedis</taxon>
        <taxon>Mucoromycota</taxon>
        <taxon>Mucoromycotina</taxon>
        <taxon>Umbelopsidomycetes</taxon>
        <taxon>Umbelopsidales</taxon>
        <taxon>Umbelopsidaceae</taxon>
        <taxon>Umbelopsis</taxon>
    </lineage>
</organism>
<evidence type="ECO:0000256" key="4">
    <source>
        <dbReference type="ARBA" id="ARBA00038493"/>
    </source>
</evidence>
<comment type="similarity">
    <text evidence="4">Belongs to the peptidase C56 family. HSP31-like subfamily.</text>
</comment>
<reference evidence="7" key="1">
    <citation type="submission" date="2020-12" db="EMBL/GenBank/DDBJ databases">
        <title>Metabolic potential, ecology and presence of endohyphal bacteria is reflected in genomic diversity of Mucoromycotina.</title>
        <authorList>
            <person name="Muszewska A."/>
            <person name="Okrasinska A."/>
            <person name="Steczkiewicz K."/>
            <person name="Drgas O."/>
            <person name="Orlowska M."/>
            <person name="Perlinska-Lenart U."/>
            <person name="Aleksandrzak-Piekarczyk T."/>
            <person name="Szatraj K."/>
            <person name="Zielenkiewicz U."/>
            <person name="Pilsyk S."/>
            <person name="Malc E."/>
            <person name="Mieczkowski P."/>
            <person name="Kruszewska J.S."/>
            <person name="Biernat P."/>
            <person name="Pawlowska J."/>
        </authorList>
    </citation>
    <scope>NUCLEOTIDE SEQUENCE</scope>
    <source>
        <strain evidence="7">WA0000067209</strain>
    </source>
</reference>
<dbReference type="Pfam" id="PF01965">
    <property type="entry name" value="DJ-1_PfpI"/>
    <property type="match status" value="1"/>
</dbReference>
<evidence type="ECO:0000313" key="7">
    <source>
        <dbReference type="EMBL" id="KAG2172706.1"/>
    </source>
</evidence>
<dbReference type="OrthoDB" id="543156at2759"/>
<dbReference type="GO" id="GO:0019172">
    <property type="term" value="F:glyoxalase III activity"/>
    <property type="evidence" value="ECO:0007669"/>
    <property type="project" value="UniProtKB-EC"/>
</dbReference>
<evidence type="ECO:0000259" key="6">
    <source>
        <dbReference type="Pfam" id="PF01965"/>
    </source>
</evidence>
<dbReference type="SUPFAM" id="SSF52317">
    <property type="entry name" value="Class I glutamine amidotransferase-like"/>
    <property type="match status" value="1"/>
</dbReference>
<proteinExistence type="inferred from homology"/>
<keyword evidence="2" id="KW-0346">Stress response</keyword>
<dbReference type="EMBL" id="JAEPQZ010000016">
    <property type="protein sequence ID" value="KAG2172706.1"/>
    <property type="molecule type" value="Genomic_DNA"/>
</dbReference>
<sequence>MSALPRKVLISITSYNEVFYKDGAKTGLFYTEALHPYLAFTKAGFEVELASETGKYGLDEHSKAKMFLSDDDEKILNDPSHEFNVKLQNLHKASDLKASDFGIFFAAGGHGTLWDYPTAKDLIAIAEDVYKRGGVVAAVCHGPAILPSIKDESGKSIISGKKVTGFTTKGEVQMDVMDLMEKAGVQTIADGAQSVGAKYDEPPTPFDDYSIEDGRIVTGVNPASAHSTAEKSIKVFESLQK</sequence>
<keyword evidence="8" id="KW-1185">Reference proteome</keyword>
<gene>
    <name evidence="7" type="ORF">INT43_000053</name>
</gene>
<dbReference type="GO" id="GO:0019243">
    <property type="term" value="P:methylglyoxal catabolic process to D-lactate via S-lactoyl-glutathione"/>
    <property type="evidence" value="ECO:0007669"/>
    <property type="project" value="TreeGrafter"/>
</dbReference>
<dbReference type="InterPro" id="IPR050325">
    <property type="entry name" value="Prot/Nucl_acid_deglycase"/>
</dbReference>
<dbReference type="AlphaFoldDB" id="A0A8H7PEZ7"/>
<comment type="caution">
    <text evidence="7">The sequence shown here is derived from an EMBL/GenBank/DDBJ whole genome shotgun (WGS) entry which is preliminary data.</text>
</comment>
<evidence type="ECO:0000256" key="3">
    <source>
        <dbReference type="ARBA" id="ARBA00023239"/>
    </source>
</evidence>
<evidence type="ECO:0000313" key="8">
    <source>
        <dbReference type="Proteomes" id="UP000654370"/>
    </source>
</evidence>
<comment type="catalytic activity">
    <reaction evidence="5">
        <text>methylglyoxal + H2O = (R)-lactate + H(+)</text>
        <dbReference type="Rhea" id="RHEA:27754"/>
        <dbReference type="ChEBI" id="CHEBI:15377"/>
        <dbReference type="ChEBI" id="CHEBI:15378"/>
        <dbReference type="ChEBI" id="CHEBI:16004"/>
        <dbReference type="ChEBI" id="CHEBI:17158"/>
        <dbReference type="EC" id="4.2.1.130"/>
    </reaction>
</comment>
<dbReference type="Proteomes" id="UP000654370">
    <property type="component" value="Unassembled WGS sequence"/>
</dbReference>
<dbReference type="Gene3D" id="3.40.50.880">
    <property type="match status" value="1"/>
</dbReference>
<dbReference type="GO" id="GO:0005737">
    <property type="term" value="C:cytoplasm"/>
    <property type="evidence" value="ECO:0007669"/>
    <property type="project" value="TreeGrafter"/>
</dbReference>